<dbReference type="InParanoid" id="F2LV04"/>
<dbReference type="eggNOG" id="COG0724">
    <property type="taxonomic scope" value="Bacteria"/>
</dbReference>
<keyword evidence="4" id="KW-1185">Reference proteome</keyword>
<name>F2LV04_HIPMA</name>
<dbReference type="OrthoDB" id="9798855at2"/>
<dbReference type="InterPro" id="IPR052462">
    <property type="entry name" value="SLIRP/GR-RBP-like"/>
</dbReference>
<dbReference type="InterPro" id="IPR000504">
    <property type="entry name" value="RRM_dom"/>
</dbReference>
<dbReference type="PANTHER" id="PTHR48027">
    <property type="entry name" value="HETEROGENEOUS NUCLEAR RIBONUCLEOPROTEIN 87F-RELATED"/>
    <property type="match status" value="1"/>
</dbReference>
<sequence length="86" mass="9739">MVKTLYVGNLPYSTTEDELKELFGEYGEVSSTKIITDRETGRSRGFGFVEMSDDDAQKAIDSLNGVNFGGRNLKVNEARERKPRRF</sequence>
<dbReference type="SUPFAM" id="SSF54928">
    <property type="entry name" value="RNA-binding domain, RBD"/>
    <property type="match status" value="1"/>
</dbReference>
<reference evidence="3 4" key="1">
    <citation type="journal article" date="2011" name="Stand. Genomic Sci.">
        <title>Complete genome sequence of the thermophilic sulfur-reducer Hippea maritima type strain (MH(2)).</title>
        <authorList>
            <person name="Huntemann M."/>
            <person name="Lu M."/>
            <person name="Nolan M."/>
            <person name="Lapidus A."/>
            <person name="Lucas S."/>
            <person name="Hammon N."/>
            <person name="Deshpande S."/>
            <person name="Cheng J.F."/>
            <person name="Tapia R."/>
            <person name="Han C."/>
            <person name="Goodwin L."/>
            <person name="Pitluck S."/>
            <person name="Liolios K."/>
            <person name="Pagani I."/>
            <person name="Ivanova N."/>
            <person name="Ovchinikova G."/>
            <person name="Pati A."/>
            <person name="Chen A."/>
            <person name="Palaniappan K."/>
            <person name="Land M."/>
            <person name="Hauser L."/>
            <person name="Jeffries C.D."/>
            <person name="Detter J.C."/>
            <person name="Brambilla E.M."/>
            <person name="Rohde M."/>
            <person name="Spring S."/>
            <person name="Goker M."/>
            <person name="Woyke T."/>
            <person name="Bristow J."/>
            <person name="Eisen J.A."/>
            <person name="Markowitz V."/>
            <person name="Hugenholtz P."/>
            <person name="Kyrpides N.C."/>
            <person name="Klenk H.P."/>
            <person name="Mavromatis K."/>
        </authorList>
    </citation>
    <scope>NUCLEOTIDE SEQUENCE [LARGE SCALE GENOMIC DNA]</scope>
    <source>
        <strain evidence="4">ATCC 700847 / DSM 10411 / MH2</strain>
    </source>
</reference>
<dbReference type="InterPro" id="IPR003954">
    <property type="entry name" value="RRM_euk-type"/>
</dbReference>
<dbReference type="KEGG" id="hmr:Hipma_0618"/>
<dbReference type="SMART" id="SM00360">
    <property type="entry name" value="RRM"/>
    <property type="match status" value="1"/>
</dbReference>
<dbReference type="STRING" id="760142.Hipma_0618"/>
<keyword evidence="1" id="KW-0694">RNA-binding</keyword>
<reference evidence="4" key="2">
    <citation type="submission" date="2011-03" db="EMBL/GenBank/DDBJ databases">
        <title>The complete genome of Hippea maritima DSM 10411.</title>
        <authorList>
            <consortium name="US DOE Joint Genome Institute (JGI-PGF)"/>
            <person name="Lucas S."/>
            <person name="Copeland A."/>
            <person name="Lapidus A."/>
            <person name="Bruce D."/>
            <person name="Goodwin L."/>
            <person name="Pitluck S."/>
            <person name="Peters L."/>
            <person name="Kyrpides N."/>
            <person name="Mavromatis K."/>
            <person name="Pagani I."/>
            <person name="Ivanova N."/>
            <person name="Mikhailova N."/>
            <person name="Lu M."/>
            <person name="Detter J.C."/>
            <person name="Tapia R."/>
            <person name="Han C."/>
            <person name="Land M."/>
            <person name="Hauser L."/>
            <person name="Markowitz V."/>
            <person name="Cheng J.-F."/>
            <person name="Hugenholtz P."/>
            <person name="Woyke T."/>
            <person name="Wu D."/>
            <person name="Spring S."/>
            <person name="Schroeder M."/>
            <person name="Brambilla E."/>
            <person name="Klenk H.-P."/>
            <person name="Eisen J.A."/>
        </authorList>
    </citation>
    <scope>NUCLEOTIDE SEQUENCE [LARGE SCALE GENOMIC DNA]</scope>
    <source>
        <strain evidence="4">ATCC 700847 / DSM 10411 / MH2</strain>
    </source>
</reference>
<proteinExistence type="predicted"/>
<dbReference type="InterPro" id="IPR012677">
    <property type="entry name" value="Nucleotide-bd_a/b_plait_sf"/>
</dbReference>
<organism evidence="3 4">
    <name type="scientific">Hippea maritima (strain ATCC 700847 / DSM 10411 / MH2)</name>
    <dbReference type="NCBI Taxonomy" id="760142"/>
    <lineage>
        <taxon>Bacteria</taxon>
        <taxon>Pseudomonadati</taxon>
        <taxon>Campylobacterota</taxon>
        <taxon>Desulfurellia</taxon>
        <taxon>Desulfurellales</taxon>
        <taxon>Hippeaceae</taxon>
        <taxon>Hippea</taxon>
    </lineage>
</organism>
<dbReference type="InterPro" id="IPR048289">
    <property type="entry name" value="RRM2_NsCP33-like"/>
</dbReference>
<dbReference type="SMART" id="SM00361">
    <property type="entry name" value="RRM_1"/>
    <property type="match status" value="1"/>
</dbReference>
<dbReference type="RefSeq" id="WP_013681629.1">
    <property type="nucleotide sequence ID" value="NC_015318.1"/>
</dbReference>
<dbReference type="Pfam" id="PF00076">
    <property type="entry name" value="RRM_1"/>
    <property type="match status" value="1"/>
</dbReference>
<dbReference type="CDD" id="cd21608">
    <property type="entry name" value="RRM2_NsCP33_like"/>
    <property type="match status" value="1"/>
</dbReference>
<dbReference type="HOGENOM" id="CLU_012062_28_8_7"/>
<dbReference type="Proteomes" id="UP000008139">
    <property type="component" value="Chromosome"/>
</dbReference>
<dbReference type="Gene3D" id="3.30.70.330">
    <property type="match status" value="1"/>
</dbReference>
<evidence type="ECO:0000313" key="4">
    <source>
        <dbReference type="Proteomes" id="UP000008139"/>
    </source>
</evidence>
<gene>
    <name evidence="3" type="ordered locus">Hipma_0618</name>
</gene>
<dbReference type="PROSITE" id="PS50102">
    <property type="entry name" value="RRM"/>
    <property type="match status" value="1"/>
</dbReference>
<evidence type="ECO:0000256" key="1">
    <source>
        <dbReference type="ARBA" id="ARBA00022884"/>
    </source>
</evidence>
<protein>
    <submittedName>
        <fullName evidence="3">RNP-1 like RNA-binding protein</fullName>
    </submittedName>
</protein>
<evidence type="ECO:0000259" key="2">
    <source>
        <dbReference type="PROSITE" id="PS50102"/>
    </source>
</evidence>
<accession>F2LV04</accession>
<dbReference type="GO" id="GO:0003723">
    <property type="term" value="F:RNA binding"/>
    <property type="evidence" value="ECO:0007669"/>
    <property type="project" value="UniProtKB-KW"/>
</dbReference>
<dbReference type="EMBL" id="CP002606">
    <property type="protein sequence ID" value="AEA33588.1"/>
    <property type="molecule type" value="Genomic_DNA"/>
</dbReference>
<dbReference type="InterPro" id="IPR035979">
    <property type="entry name" value="RBD_domain_sf"/>
</dbReference>
<feature type="domain" description="RRM" evidence="2">
    <location>
        <begin position="3"/>
        <end position="80"/>
    </location>
</feature>
<evidence type="ECO:0000313" key="3">
    <source>
        <dbReference type="EMBL" id="AEA33588.1"/>
    </source>
</evidence>
<dbReference type="AlphaFoldDB" id="F2LV04"/>